<proteinExistence type="predicted"/>
<dbReference type="EMBL" id="SGWQ01000005">
    <property type="protein sequence ID" value="RZS37559.1"/>
    <property type="molecule type" value="Genomic_DNA"/>
</dbReference>
<organism evidence="2 3">
    <name type="scientific">Herbihabitans rhizosphaerae</name>
    <dbReference type="NCBI Taxonomy" id="1872711"/>
    <lineage>
        <taxon>Bacteria</taxon>
        <taxon>Bacillati</taxon>
        <taxon>Actinomycetota</taxon>
        <taxon>Actinomycetes</taxon>
        <taxon>Pseudonocardiales</taxon>
        <taxon>Pseudonocardiaceae</taxon>
        <taxon>Herbihabitans</taxon>
    </lineage>
</organism>
<evidence type="ECO:0000313" key="2">
    <source>
        <dbReference type="EMBL" id="RZS37559.1"/>
    </source>
</evidence>
<comment type="caution">
    <text evidence="2">The sequence shown here is derived from an EMBL/GenBank/DDBJ whole genome shotgun (WGS) entry which is preliminary data.</text>
</comment>
<evidence type="ECO:0000259" key="1">
    <source>
        <dbReference type="Pfam" id="PF00135"/>
    </source>
</evidence>
<dbReference type="Proteomes" id="UP000294257">
    <property type="component" value="Unassembled WGS sequence"/>
</dbReference>
<keyword evidence="3" id="KW-1185">Reference proteome</keyword>
<sequence>MPYLRQASLNASALRYLFHAKEYPGPRTPEQRRLAEQMVRYWTAFARTGDPNGPGSPPWLPGVAQRLDIGPGGVRPFSFTRQHHDEFWRSLRG</sequence>
<evidence type="ECO:0000313" key="3">
    <source>
        <dbReference type="Proteomes" id="UP000294257"/>
    </source>
</evidence>
<name>A0A4Q7KLN6_9PSEU</name>
<dbReference type="RefSeq" id="WP_130345044.1">
    <property type="nucleotide sequence ID" value="NZ_SGWQ01000005.1"/>
</dbReference>
<dbReference type="AlphaFoldDB" id="A0A4Q7KLN6"/>
<reference evidence="2 3" key="1">
    <citation type="submission" date="2019-02" db="EMBL/GenBank/DDBJ databases">
        <title>Genomic Encyclopedia of Type Strains, Phase IV (KMG-IV): sequencing the most valuable type-strain genomes for metagenomic binning, comparative biology and taxonomic classification.</title>
        <authorList>
            <person name="Goeker M."/>
        </authorList>
    </citation>
    <scope>NUCLEOTIDE SEQUENCE [LARGE SCALE GENOMIC DNA]</scope>
    <source>
        <strain evidence="2 3">DSM 101727</strain>
    </source>
</reference>
<accession>A0A4Q7KLN6</accession>
<dbReference type="OrthoDB" id="4308422at2"/>
<dbReference type="SUPFAM" id="SSF53474">
    <property type="entry name" value="alpha/beta-Hydrolases"/>
    <property type="match status" value="1"/>
</dbReference>
<dbReference type="InterPro" id="IPR002018">
    <property type="entry name" value="CarbesteraseB"/>
</dbReference>
<dbReference type="Pfam" id="PF00135">
    <property type="entry name" value="COesterase"/>
    <property type="match status" value="1"/>
</dbReference>
<feature type="domain" description="Carboxylesterase type B" evidence="1">
    <location>
        <begin position="11"/>
        <end position="62"/>
    </location>
</feature>
<dbReference type="Gene3D" id="3.40.50.1820">
    <property type="entry name" value="alpha/beta hydrolase"/>
    <property type="match status" value="1"/>
</dbReference>
<protein>
    <submittedName>
        <fullName evidence="2">Carboxylesterase family protein</fullName>
    </submittedName>
</protein>
<dbReference type="InterPro" id="IPR029058">
    <property type="entry name" value="AB_hydrolase_fold"/>
</dbReference>
<gene>
    <name evidence="2" type="ORF">EV193_105115</name>
</gene>